<feature type="compositionally biased region" description="Basic residues" evidence="3">
    <location>
        <begin position="331"/>
        <end position="341"/>
    </location>
</feature>
<comment type="caution">
    <text evidence="4">The sequence shown here is derived from an EMBL/GenBank/DDBJ whole genome shotgun (WGS) entry which is preliminary data.</text>
</comment>
<dbReference type="EMBL" id="JAWQEG010001554">
    <property type="protein sequence ID" value="KAK3878467.1"/>
    <property type="molecule type" value="Genomic_DNA"/>
</dbReference>
<comment type="subcellular location">
    <subcellularLocation>
        <location evidence="1">Cytoplasm</location>
        <location evidence="1">P-body</location>
    </subcellularLocation>
</comment>
<protein>
    <submittedName>
        <fullName evidence="4">Uncharacterized protein</fullName>
    </submittedName>
</protein>
<evidence type="ECO:0000313" key="6">
    <source>
        <dbReference type="Proteomes" id="UP001286313"/>
    </source>
</evidence>
<proteinExistence type="predicted"/>
<feature type="region of interest" description="Disordered" evidence="3">
    <location>
        <begin position="1"/>
        <end position="83"/>
    </location>
</feature>
<accession>A0AAE1KGU3</accession>
<feature type="compositionally biased region" description="Basic and acidic residues" evidence="3">
    <location>
        <begin position="48"/>
        <end position="67"/>
    </location>
</feature>
<feature type="compositionally biased region" description="Basic and acidic residues" evidence="3">
    <location>
        <begin position="396"/>
        <end position="444"/>
    </location>
</feature>
<feature type="compositionally biased region" description="Low complexity" evidence="3">
    <location>
        <begin position="295"/>
        <end position="317"/>
    </location>
</feature>
<evidence type="ECO:0000313" key="5">
    <source>
        <dbReference type="EMBL" id="KAK3878467.1"/>
    </source>
</evidence>
<dbReference type="EMBL" id="JAWQEG010002262">
    <property type="protein sequence ID" value="KAK3873099.1"/>
    <property type="molecule type" value="Genomic_DNA"/>
</dbReference>
<evidence type="ECO:0000313" key="4">
    <source>
        <dbReference type="EMBL" id="KAK3873099.1"/>
    </source>
</evidence>
<dbReference type="AlphaFoldDB" id="A0AAE1KGU3"/>
<feature type="region of interest" description="Disordered" evidence="3">
    <location>
        <begin position="286"/>
        <end position="444"/>
    </location>
</feature>
<dbReference type="GO" id="GO:0000290">
    <property type="term" value="P:deadenylation-dependent decapping of nuclear-transcribed mRNA"/>
    <property type="evidence" value="ECO:0007669"/>
    <property type="project" value="InterPro"/>
</dbReference>
<feature type="compositionally biased region" description="Low complexity" evidence="3">
    <location>
        <begin position="362"/>
        <end position="377"/>
    </location>
</feature>
<keyword evidence="2" id="KW-0963">Cytoplasm</keyword>
<evidence type="ECO:0000256" key="2">
    <source>
        <dbReference type="ARBA" id="ARBA00022490"/>
    </source>
</evidence>
<dbReference type="GO" id="GO:0000932">
    <property type="term" value="C:P-body"/>
    <property type="evidence" value="ECO:0007669"/>
    <property type="project" value="UniProtKB-SubCell"/>
</dbReference>
<name>A0AAE1KGU3_PETCI</name>
<feature type="region of interest" description="Disordered" evidence="3">
    <location>
        <begin position="116"/>
        <end position="182"/>
    </location>
</feature>
<dbReference type="GO" id="GO:0003723">
    <property type="term" value="F:RNA binding"/>
    <property type="evidence" value="ECO:0007669"/>
    <property type="project" value="TreeGrafter"/>
</dbReference>
<dbReference type="GO" id="GO:0033962">
    <property type="term" value="P:P-body assembly"/>
    <property type="evidence" value="ECO:0007669"/>
    <property type="project" value="TreeGrafter"/>
</dbReference>
<dbReference type="InterPro" id="IPR039900">
    <property type="entry name" value="Pat1-like"/>
</dbReference>
<feature type="compositionally biased region" description="Basic residues" evidence="3">
    <location>
        <begin position="351"/>
        <end position="361"/>
    </location>
</feature>
<feature type="compositionally biased region" description="Polar residues" evidence="3">
    <location>
        <begin position="318"/>
        <end position="327"/>
    </location>
</feature>
<dbReference type="PANTHER" id="PTHR21551:SF0">
    <property type="entry name" value="PROTEIN ASSOCIATED WITH TOPO II RELATED-1, ISOFORM A"/>
    <property type="match status" value="1"/>
</dbReference>
<sequence length="834" mass="93795">MDSDSFFEFDASIPPEDGGLEAGVLESEEYDALNDETFGSAAVDGDWEESHEHLSSLEEAGKRDGARAAHHHQSQEDDGGLLGELRNLGLGRYDGHNSNSSSAPISMVGYPGSHSHVGSSLLGGPDLPGSPSDSIWTPSPGVDKLRPVTHSSHPHPHPPHSNGLNQPIGPLPGLSQPQPNPVSHMSLPTIKTVAELEEEMKLQHARTQPGPLHITALRAEDLERELARQSLGKSNLQQVGSGSIVGSPSQQQLPQFNHQRMGPFNNLPHPGGHAHLNRPFQRPPLNQGNFAGGPMQQQQQQFSHRQQQQQRFMNSFQGSVNSKNNITFNHHPMHHPHHPPHHHNEGGFGNFHHHHSHHYSNHPHPQQQQQQQQQNYHYHNRNQESMGGGHYFYHNGYDRRGFDRRPYDQNKSQYDRTGDQRGGRGDDHGGGRTRRDSEAEWEEWHRKREQDEYCGLMTPREKGWLKYIQAMQLHTDSPYQDDYYYVMHSVKQQRKREDEVIEIDGLQLLLPDRGKDGGREYEPPRLENSLGKLQVVSVNAPRKIIDLQVVHLDPSHPTTPMQREMRKHRHLLLYVEKLFNVMMELDDLERKIRHLPDCPTRDLFQSKSRKQAARLWQNITAAPEILVQLLCIRKGKSLLSKVIRWLGEEECVKLVRTVLQNMPLLVKKDVHEQHLALFWPMTDRLVAAATHVRLLELAVALTSSTSQSSQISTQKTNLTTALSNKYGVSLVLAMMVRGEQLQASLAESEVWQEFLASVVAALTSPTSLSDSNKADMPQALPSVALAASPFPPAHHLSRCNSQADPKLVRAAQDRMALLETATINKTSSQTPVKS</sequence>
<gene>
    <name evidence="5" type="ORF">Pcinc_016887</name>
    <name evidence="4" type="ORF">Pcinc_021855</name>
</gene>
<dbReference type="Proteomes" id="UP001286313">
    <property type="component" value="Unassembled WGS sequence"/>
</dbReference>
<keyword evidence="6" id="KW-1185">Reference proteome</keyword>
<evidence type="ECO:0000256" key="3">
    <source>
        <dbReference type="SAM" id="MobiDB-lite"/>
    </source>
</evidence>
<reference evidence="4" key="1">
    <citation type="submission" date="2023-10" db="EMBL/GenBank/DDBJ databases">
        <title>Genome assemblies of two species of porcelain crab, Petrolisthes cinctipes and Petrolisthes manimaculis (Anomura: Porcellanidae).</title>
        <authorList>
            <person name="Angst P."/>
        </authorList>
    </citation>
    <scope>NUCLEOTIDE SEQUENCE</scope>
    <source>
        <strain evidence="4">PB745_01</strain>
        <tissue evidence="4">Gill</tissue>
    </source>
</reference>
<organism evidence="4 6">
    <name type="scientific">Petrolisthes cinctipes</name>
    <name type="common">Flat porcelain crab</name>
    <dbReference type="NCBI Taxonomy" id="88211"/>
    <lineage>
        <taxon>Eukaryota</taxon>
        <taxon>Metazoa</taxon>
        <taxon>Ecdysozoa</taxon>
        <taxon>Arthropoda</taxon>
        <taxon>Crustacea</taxon>
        <taxon>Multicrustacea</taxon>
        <taxon>Malacostraca</taxon>
        <taxon>Eumalacostraca</taxon>
        <taxon>Eucarida</taxon>
        <taxon>Decapoda</taxon>
        <taxon>Pleocyemata</taxon>
        <taxon>Anomura</taxon>
        <taxon>Galatheoidea</taxon>
        <taxon>Porcellanidae</taxon>
        <taxon>Petrolisthes</taxon>
    </lineage>
</organism>
<dbReference type="PANTHER" id="PTHR21551">
    <property type="entry name" value="TOPOISOMERASE II-ASSOCIATED PROTEIN PAT1"/>
    <property type="match status" value="1"/>
</dbReference>
<feature type="compositionally biased region" description="Low complexity" evidence="3">
    <location>
        <begin position="116"/>
        <end position="134"/>
    </location>
</feature>
<evidence type="ECO:0000256" key="1">
    <source>
        <dbReference type="ARBA" id="ARBA00004201"/>
    </source>
</evidence>